<name>A0ABD6AAA1_9EURY</name>
<sequence length="1084" mass="114833">MTRLSRREALRLVGAGALGASALPAAAQAREGPSGGADATWTTGEQYGIGTVADHGSDEPNRVWFTLTEGSLASVRFPRIDLMNTRTLDFVVADGSGYAKRTHDVERIDGGRETLSRRTEPSDDDALLFRQTIEETGDGREWTLAVEYAIDPDREAVLADVSFEAGDGREYDVYAVADLALSSTGMADAASVRGDDSGSGRGVAAGYALTARDTGANDDEAVFLDPDGNPYNVATALVARRGFGWATVDVVGGDAVSPLLTAGDASTTYDGAEGNVVLAGRLASGARRVHETVALGFAEGADEDAAREEARGALRRDFAAARARYARTWRDYLGGLAVPESVRGDPDLRRQYDVAAMALKAADSKLFPGAGVASLSVPWGEAVNANEPQDYGYNFTWSRDLYQAFTALAAMGDVDSAREAVEYLYAYQQGEDGFLPQNTYVDGRTRWGGEQMDNVSFPQVMAYQLRERFGVGFEEADYGYENVRRSADYVVANGPATGQERWEEESGYSPSTIAAEVAGLAAAASLAADEGERADALAYLALADHWRANVEEWTVTETGSKSKQPYYVRVNDDRDPDDGAPLDINNGGPTLDERECVDAGFLELVRLGVKPWDDPTIRTSLGVVDDTIRVDTPNGPAWYRYNGDGYGEQDGSDYPEGAPWSLDNSGRGRLWPIFTGERGEYELLAGGTGDLAPASLLRTMANFANSGLMLPEQVWDREDPTEYGWAFGEGTGSATPLSWSMAQFVRLAHSIDAGEPVETPRFVSERYGAGDPPEGPALDVEFPPSVVGDRTATVSGATDGAEVVVKAGGETVSREVTDGAFEVDVAVGDGETAITVVAATGEADATAAGTAVARSSVARVDVGEAVREWADPAGDDHGPGSYVYPTAGEFVDGAFDLTSFGVYETADAYQFLVGLGTLTNPWGGNELSLQSIQLYLRDPNASGGTTAAREGVNASFEAAYQRRVFVEGFVPPVVEAADGSVVSRDVRVTGYRSVDAVEIEVPKSALGGSLDGTELVPLLLGQDGYSPGRVRPVEAEAGDYAFGGGVDGDANPNVVDLVTPEGASQAEALSYSGEEEPVIPFLSL</sequence>
<dbReference type="GO" id="GO:0004553">
    <property type="term" value="F:hydrolase activity, hydrolyzing O-glycosyl compounds"/>
    <property type="evidence" value="ECO:0007669"/>
    <property type="project" value="UniProtKB-ARBA"/>
</dbReference>
<proteinExistence type="inferred from homology"/>
<evidence type="ECO:0000313" key="8">
    <source>
        <dbReference type="Proteomes" id="UP001596547"/>
    </source>
</evidence>
<dbReference type="InterPro" id="IPR011013">
    <property type="entry name" value="Gal_mutarotase_sf_dom"/>
</dbReference>
<comment type="similarity">
    <text evidence="1">Belongs to the glycosyl hydrolase 15 family.</text>
</comment>
<dbReference type="PANTHER" id="PTHR31616:SF0">
    <property type="entry name" value="GLUCAN 1,4-ALPHA-GLUCOSIDASE"/>
    <property type="match status" value="1"/>
</dbReference>
<protein>
    <submittedName>
        <fullName evidence="7">Glucodextranase DOMON-like domain-containing protein</fullName>
    </submittedName>
</protein>
<dbReference type="InterPro" id="IPR013783">
    <property type="entry name" value="Ig-like_fold"/>
</dbReference>
<dbReference type="GeneID" id="79316162"/>
<evidence type="ECO:0000259" key="5">
    <source>
        <dbReference type="Pfam" id="PF09137"/>
    </source>
</evidence>
<evidence type="ECO:0000313" key="7">
    <source>
        <dbReference type="EMBL" id="MFC7317183.1"/>
    </source>
</evidence>
<dbReference type="Pfam" id="PF00723">
    <property type="entry name" value="Glyco_hydro_15"/>
    <property type="match status" value="2"/>
</dbReference>
<accession>A0ABD6AAA1</accession>
<evidence type="ECO:0000259" key="6">
    <source>
        <dbReference type="Pfam" id="PF09985"/>
    </source>
</evidence>
<dbReference type="InterPro" id="IPR014718">
    <property type="entry name" value="GH-type_carb-bd"/>
</dbReference>
<dbReference type="PROSITE" id="PS51318">
    <property type="entry name" value="TAT"/>
    <property type="match status" value="1"/>
</dbReference>
<keyword evidence="8" id="KW-1185">Reference proteome</keyword>
<reference evidence="7 8" key="1">
    <citation type="journal article" date="2019" name="Int. J. Syst. Evol. Microbiol.">
        <title>The Global Catalogue of Microorganisms (GCM) 10K type strain sequencing project: providing services to taxonomists for standard genome sequencing and annotation.</title>
        <authorList>
            <consortium name="The Broad Institute Genomics Platform"/>
            <consortium name="The Broad Institute Genome Sequencing Center for Infectious Disease"/>
            <person name="Wu L."/>
            <person name="Ma J."/>
        </authorList>
    </citation>
    <scope>NUCLEOTIDE SEQUENCE [LARGE SCALE GENOMIC DNA]</scope>
    <source>
        <strain evidence="7 8">PSR21</strain>
    </source>
</reference>
<feature type="domain" description="GH15-like" evidence="4">
    <location>
        <begin position="430"/>
        <end position="748"/>
    </location>
</feature>
<dbReference type="CDD" id="cd09626">
    <property type="entry name" value="DOMON_glucodextranase_like"/>
    <property type="match status" value="1"/>
</dbReference>
<comment type="caution">
    <text evidence="7">The sequence shown here is derived from an EMBL/GenBank/DDBJ whole genome shotgun (WGS) entry which is preliminary data.</text>
</comment>
<dbReference type="InterPro" id="IPR046966">
    <property type="entry name" value="Glucoamylase_active_site"/>
</dbReference>
<dbReference type="InterPro" id="IPR019248">
    <property type="entry name" value="Glucodextran_C"/>
</dbReference>
<dbReference type="RefSeq" id="WP_276303565.1">
    <property type="nucleotide sequence ID" value="NZ_CP119992.1"/>
</dbReference>
<dbReference type="SUPFAM" id="SSF49344">
    <property type="entry name" value="CBD9-like"/>
    <property type="match status" value="1"/>
</dbReference>
<dbReference type="Gene3D" id="2.60.40.10">
    <property type="entry name" value="Immunoglobulins"/>
    <property type="match status" value="1"/>
</dbReference>
<dbReference type="InterPro" id="IPR008928">
    <property type="entry name" value="6-hairpin_glycosidase_sf"/>
</dbReference>
<evidence type="ECO:0000256" key="2">
    <source>
        <dbReference type="ARBA" id="ARBA00022801"/>
    </source>
</evidence>
<dbReference type="Gene3D" id="1.50.10.10">
    <property type="match status" value="1"/>
</dbReference>
<gene>
    <name evidence="7" type="ORF">ACFQPE_10290</name>
</gene>
<feature type="domain" description="Glucodextranase-like C-terminal" evidence="6">
    <location>
        <begin position="868"/>
        <end position="1071"/>
    </location>
</feature>
<dbReference type="PANTHER" id="PTHR31616">
    <property type="entry name" value="TREHALASE"/>
    <property type="match status" value="1"/>
</dbReference>
<evidence type="ECO:0000259" key="4">
    <source>
        <dbReference type="Pfam" id="PF00723"/>
    </source>
</evidence>
<keyword evidence="3" id="KW-0326">Glycosidase</keyword>
<dbReference type="SUPFAM" id="SSF74650">
    <property type="entry name" value="Galactose mutarotase-like"/>
    <property type="match status" value="1"/>
</dbReference>
<dbReference type="Pfam" id="PF09985">
    <property type="entry name" value="Glucodextran_C"/>
    <property type="match status" value="1"/>
</dbReference>
<feature type="domain" description="GH15-like" evidence="4">
    <location>
        <begin position="357"/>
        <end position="428"/>
    </location>
</feature>
<dbReference type="PROSITE" id="PS00820">
    <property type="entry name" value="GLUCOAMYLASE"/>
    <property type="match status" value="1"/>
</dbReference>
<dbReference type="InterPro" id="IPR015220">
    <property type="entry name" value="Glucodextranase_N"/>
</dbReference>
<dbReference type="InterPro" id="IPR012341">
    <property type="entry name" value="6hp_glycosidase-like_sf"/>
</dbReference>
<evidence type="ECO:0000256" key="1">
    <source>
        <dbReference type="ARBA" id="ARBA00006188"/>
    </source>
</evidence>
<keyword evidence="2" id="KW-0378">Hydrolase</keyword>
<dbReference type="InterPro" id="IPR006311">
    <property type="entry name" value="TAT_signal"/>
</dbReference>
<dbReference type="SUPFAM" id="SSF48208">
    <property type="entry name" value="Six-hairpin glycosidases"/>
    <property type="match status" value="1"/>
</dbReference>
<feature type="domain" description="Glucodextranase N-terminal" evidence="5">
    <location>
        <begin position="36"/>
        <end position="333"/>
    </location>
</feature>
<organism evidence="7 8">
    <name type="scientific">Halomarina halobia</name>
    <dbReference type="NCBI Taxonomy" id="3033386"/>
    <lineage>
        <taxon>Archaea</taxon>
        <taxon>Methanobacteriati</taxon>
        <taxon>Methanobacteriota</taxon>
        <taxon>Stenosarchaea group</taxon>
        <taxon>Halobacteria</taxon>
        <taxon>Halobacteriales</taxon>
        <taxon>Natronomonadaceae</taxon>
        <taxon>Halomarina</taxon>
    </lineage>
</organism>
<evidence type="ECO:0000256" key="3">
    <source>
        <dbReference type="ARBA" id="ARBA00023295"/>
    </source>
</evidence>
<dbReference type="Gene3D" id="2.60.40.1190">
    <property type="match status" value="1"/>
</dbReference>
<dbReference type="AlphaFoldDB" id="A0ABD6AAA1"/>
<dbReference type="Gene3D" id="2.70.98.10">
    <property type="match status" value="1"/>
</dbReference>
<dbReference type="Proteomes" id="UP001596547">
    <property type="component" value="Unassembled WGS sequence"/>
</dbReference>
<dbReference type="InterPro" id="IPR011613">
    <property type="entry name" value="GH15-like"/>
</dbReference>
<dbReference type="Pfam" id="PF09137">
    <property type="entry name" value="Glucodextran_N"/>
    <property type="match status" value="1"/>
</dbReference>
<dbReference type="EMBL" id="JBHTBF010000002">
    <property type="protein sequence ID" value="MFC7317183.1"/>
    <property type="molecule type" value="Genomic_DNA"/>
</dbReference>